<dbReference type="RefSeq" id="WP_264015516.1">
    <property type="nucleotide sequence ID" value="NZ_JACKSJ010000235.1"/>
</dbReference>
<evidence type="ECO:0000256" key="1">
    <source>
        <dbReference type="SAM" id="MobiDB-lite"/>
    </source>
</evidence>
<keyword evidence="2" id="KW-0812">Transmembrane</keyword>
<feature type="transmembrane region" description="Helical" evidence="2">
    <location>
        <begin position="80"/>
        <end position="101"/>
    </location>
</feature>
<feature type="region of interest" description="Disordered" evidence="1">
    <location>
        <begin position="1"/>
        <end position="23"/>
    </location>
</feature>
<protein>
    <recommendedName>
        <fullName evidence="5">DUF4386 domain-containing protein</fullName>
    </recommendedName>
</protein>
<keyword evidence="2" id="KW-1133">Transmembrane helix</keyword>
<evidence type="ECO:0000313" key="4">
    <source>
        <dbReference type="Proteomes" id="UP001140293"/>
    </source>
</evidence>
<feature type="transmembrane region" description="Helical" evidence="2">
    <location>
        <begin position="189"/>
        <end position="209"/>
    </location>
</feature>
<dbReference type="EMBL" id="JACKSJ010000235">
    <property type="protein sequence ID" value="MCV7173355.1"/>
    <property type="molecule type" value="Genomic_DNA"/>
</dbReference>
<reference evidence="3" key="2">
    <citation type="journal article" date="2022" name="BMC Genomics">
        <title>Comparative genome analysis of mycobacteria focusing on tRNA and non-coding RNA.</title>
        <authorList>
            <person name="Behra P.R.K."/>
            <person name="Pettersson B.M.F."/>
            <person name="Ramesh M."/>
            <person name="Das S."/>
            <person name="Dasgupta S."/>
            <person name="Kirsebom L.A."/>
        </authorList>
    </citation>
    <scope>NUCLEOTIDE SEQUENCE</scope>
    <source>
        <strain evidence="3">DSM 44615</strain>
    </source>
</reference>
<organism evidence="3 4">
    <name type="scientific">[Mycobacterium] manitobense</name>
    <dbReference type="NCBI Taxonomy" id="190147"/>
    <lineage>
        <taxon>Bacteria</taxon>
        <taxon>Bacillati</taxon>
        <taxon>Actinomycetota</taxon>
        <taxon>Actinomycetes</taxon>
        <taxon>Mycobacteriales</taxon>
        <taxon>Mycobacteriaceae</taxon>
        <taxon>Mycolicibacterium</taxon>
    </lineage>
</organism>
<dbReference type="AlphaFoldDB" id="A0A9X3BQP1"/>
<dbReference type="Proteomes" id="UP001140293">
    <property type="component" value="Unassembled WGS sequence"/>
</dbReference>
<accession>A0A9X3BQP1</accession>
<proteinExistence type="predicted"/>
<evidence type="ECO:0000256" key="2">
    <source>
        <dbReference type="SAM" id="Phobius"/>
    </source>
</evidence>
<evidence type="ECO:0000313" key="3">
    <source>
        <dbReference type="EMBL" id="MCV7173355.1"/>
    </source>
</evidence>
<keyword evidence="2" id="KW-0472">Membrane</keyword>
<comment type="caution">
    <text evidence="3">The sequence shown here is derived from an EMBL/GenBank/DDBJ whole genome shotgun (WGS) entry which is preliminary data.</text>
</comment>
<name>A0A9X3BQP1_9MYCO</name>
<sequence length="256" mass="27642">MSTVTSPAERPPEQPGAAARVPPSAGKRDIWIVFWIVPAFYTAFGVIFFALARTMPPPRPDVTTAQKAEFFAAHQLTIQIGFGLLILIVGGAGVANGIVVYHMKRMTAGSVCAYLYMGGMAVGALPGCLLVAFCFLTAALRPDRDPELLALLYDLGCLSYVGSLGCFAAAYFGFAIAILYDRNGVFPKWLAYVTVWQIVTEIMAAPLFVVGAGPFSWNGSMAFWSGTLIFGFWLSCVIFFLRKATEEQPADELPLG</sequence>
<feature type="transmembrane region" description="Helical" evidence="2">
    <location>
        <begin position="113"/>
        <end position="140"/>
    </location>
</feature>
<keyword evidence="4" id="KW-1185">Reference proteome</keyword>
<evidence type="ECO:0008006" key="5">
    <source>
        <dbReference type="Google" id="ProtNLM"/>
    </source>
</evidence>
<reference evidence="3" key="1">
    <citation type="submission" date="2020-07" db="EMBL/GenBank/DDBJ databases">
        <authorList>
            <person name="Pettersson B.M.F."/>
            <person name="Behra P.R.K."/>
            <person name="Ramesh M."/>
            <person name="Das S."/>
            <person name="Dasgupta S."/>
            <person name="Kirsebom L.A."/>
        </authorList>
    </citation>
    <scope>NUCLEOTIDE SEQUENCE</scope>
    <source>
        <strain evidence="3">DSM 44615</strain>
    </source>
</reference>
<feature type="transmembrane region" description="Helical" evidence="2">
    <location>
        <begin position="221"/>
        <end position="241"/>
    </location>
</feature>
<feature type="transmembrane region" description="Helical" evidence="2">
    <location>
        <begin position="160"/>
        <end position="180"/>
    </location>
</feature>
<gene>
    <name evidence="3" type="ORF">H7I41_25880</name>
</gene>
<feature type="transmembrane region" description="Helical" evidence="2">
    <location>
        <begin position="30"/>
        <end position="52"/>
    </location>
</feature>